<dbReference type="PANTHER" id="PTHR31917">
    <property type="entry name" value="AGENET DOMAIN-CONTAINING PROTEIN-RELATED"/>
    <property type="match status" value="1"/>
</dbReference>
<proteinExistence type="predicted"/>
<feature type="transmembrane region" description="Helical" evidence="1">
    <location>
        <begin position="12"/>
        <end position="34"/>
    </location>
</feature>
<protein>
    <recommendedName>
        <fullName evidence="2">Agenet domain-containing protein</fullName>
    </recommendedName>
</protein>
<evidence type="ECO:0000313" key="4">
    <source>
        <dbReference type="Proteomes" id="UP000685013"/>
    </source>
</evidence>
<dbReference type="EMBL" id="JAGKQH010000012">
    <property type="protein sequence ID" value="KAG6586407.1"/>
    <property type="molecule type" value="Genomic_DNA"/>
</dbReference>
<name>A0AAV6MSS2_9ROSI</name>
<feature type="domain" description="Agenet" evidence="2">
    <location>
        <begin position="176"/>
        <end position="242"/>
    </location>
</feature>
<dbReference type="InterPro" id="IPR014002">
    <property type="entry name" value="Agenet_dom_plant"/>
</dbReference>
<dbReference type="Proteomes" id="UP000685013">
    <property type="component" value="Chromosome 12"/>
</dbReference>
<gene>
    <name evidence="3" type="ORF">SDJN03_19140</name>
</gene>
<evidence type="ECO:0000259" key="2">
    <source>
        <dbReference type="SMART" id="SM00743"/>
    </source>
</evidence>
<keyword evidence="4" id="KW-1185">Reference proteome</keyword>
<dbReference type="InterPro" id="IPR008395">
    <property type="entry name" value="Agenet-like_dom"/>
</dbReference>
<keyword evidence="1" id="KW-0472">Membrane</keyword>
<feature type="non-terminal residue" evidence="3">
    <location>
        <position position="1"/>
    </location>
</feature>
<keyword evidence="1" id="KW-0812">Transmembrane</keyword>
<evidence type="ECO:0000256" key="1">
    <source>
        <dbReference type="SAM" id="Phobius"/>
    </source>
</evidence>
<dbReference type="PANTHER" id="PTHR31917:SF5">
    <property type="entry name" value="OS02G0204500 PROTEIN"/>
    <property type="match status" value="1"/>
</dbReference>
<dbReference type="AlphaFoldDB" id="A0AAV6MSS2"/>
<sequence length="546" mass="61488">MVPRQLRTIFTGAAVIFGGIFTLRFASFLTIQTLRHTAEAKRRKIALPCRACRGKGFYICKLCRGNAVIQWSPLSDPIAMNPCVCPTCEGNRVQHCLNCLGKGYEKSAKIRMNDRKVSLSAEESFCFLVHRTLLFASSWVNFDFLTCCLVAWKNRTNVEKLFDSLLRKSVHASANMRFRKGSKVEVLSKKEVPSGSWRSAEIMSGSGHYYTVRYDKFEGGSNQTVVERVSRKAIRPCPPSLEVLENWIPGDVVEVFNDRSWKMATVSEVLGKNNYLVRLLGSSSEFKVCKFDIRARRSWQDDKWVLMHKRSGNRGDDSKEDANASPRFYGLSSQIQKFQNVPNLDTWRRGSNYECSQAETMGRAGLKCRTLKKKQRYHKVVARNPSTLHEHVKSLVIQRGMLGGNIGGALDRTIISEMNCDRKKQMGVAYHSFAENFELNDADRATCSVGSCSVSNSDHHGLRCRVSIGHNEDTDGSTSDAESFCHLGYRTDNFLLSRDEPLEAEIHRVYPAIALSSSLYHLELCDISLGNIIDAFVPVFATVLIV</sequence>
<comment type="caution">
    <text evidence="3">The sequence shown here is derived from an EMBL/GenBank/DDBJ whole genome shotgun (WGS) entry which is preliminary data.</text>
</comment>
<reference evidence="3 4" key="1">
    <citation type="journal article" date="2021" name="Hortic Res">
        <title>The domestication of Cucurbita argyrosperma as revealed by the genome of its wild relative.</title>
        <authorList>
            <person name="Barrera-Redondo J."/>
            <person name="Sanchez-de la Vega G."/>
            <person name="Aguirre-Liguori J.A."/>
            <person name="Castellanos-Morales G."/>
            <person name="Gutierrez-Guerrero Y.T."/>
            <person name="Aguirre-Dugua X."/>
            <person name="Aguirre-Planter E."/>
            <person name="Tenaillon M.I."/>
            <person name="Lira-Saade R."/>
            <person name="Eguiarte L.E."/>
        </authorList>
    </citation>
    <scope>NUCLEOTIDE SEQUENCE [LARGE SCALE GENOMIC DNA]</scope>
    <source>
        <strain evidence="3">JBR-2021</strain>
    </source>
</reference>
<keyword evidence="1" id="KW-1133">Transmembrane helix</keyword>
<feature type="domain" description="Agenet" evidence="2">
    <location>
        <begin position="245"/>
        <end position="301"/>
    </location>
</feature>
<evidence type="ECO:0000313" key="3">
    <source>
        <dbReference type="EMBL" id="KAG6586407.1"/>
    </source>
</evidence>
<dbReference type="SMART" id="SM00743">
    <property type="entry name" value="Agenet"/>
    <property type="match status" value="2"/>
</dbReference>
<dbReference type="Pfam" id="PF05641">
    <property type="entry name" value="Agenet"/>
    <property type="match status" value="1"/>
</dbReference>
<accession>A0AAV6MSS2</accession>
<organism evidence="3 4">
    <name type="scientific">Cucurbita argyrosperma subsp. sororia</name>
    <dbReference type="NCBI Taxonomy" id="37648"/>
    <lineage>
        <taxon>Eukaryota</taxon>
        <taxon>Viridiplantae</taxon>
        <taxon>Streptophyta</taxon>
        <taxon>Embryophyta</taxon>
        <taxon>Tracheophyta</taxon>
        <taxon>Spermatophyta</taxon>
        <taxon>Magnoliopsida</taxon>
        <taxon>eudicotyledons</taxon>
        <taxon>Gunneridae</taxon>
        <taxon>Pentapetalae</taxon>
        <taxon>rosids</taxon>
        <taxon>fabids</taxon>
        <taxon>Cucurbitales</taxon>
        <taxon>Cucurbitaceae</taxon>
        <taxon>Cucurbiteae</taxon>
        <taxon>Cucurbita</taxon>
    </lineage>
</organism>